<dbReference type="AlphaFoldDB" id="J9FPW4"/>
<name>J9FPW4_9ZZZZ</name>
<dbReference type="InterPro" id="IPR020094">
    <property type="entry name" value="TruA/RsuA/RluB/E/F_N"/>
</dbReference>
<dbReference type="NCBIfam" id="TIGR00071">
    <property type="entry name" value="hisT_truA"/>
    <property type="match status" value="1"/>
</dbReference>
<dbReference type="GO" id="GO:0031119">
    <property type="term" value="P:tRNA pseudouridine synthesis"/>
    <property type="evidence" value="ECO:0007669"/>
    <property type="project" value="TreeGrafter"/>
</dbReference>
<protein>
    <submittedName>
        <fullName evidence="5">tRNA pseudouridine synthase</fullName>
    </submittedName>
</protein>
<keyword evidence="3" id="KW-0413">Isomerase</keyword>
<proteinExistence type="inferred from homology"/>
<dbReference type="CDD" id="cd02570">
    <property type="entry name" value="PseudoU_synth_EcTruA"/>
    <property type="match status" value="1"/>
</dbReference>
<comment type="caution">
    <text evidence="5">The sequence shown here is derived from an EMBL/GenBank/DDBJ whole genome shotgun (WGS) entry which is preliminary data.</text>
</comment>
<gene>
    <name evidence="5" type="ORF">EVA_22465</name>
</gene>
<reference evidence="5" key="1">
    <citation type="journal article" date="2012" name="PLoS ONE">
        <title>Gene sets for utilization of primary and secondary nutrition supplies in the distal gut of endangered iberian lynx.</title>
        <authorList>
            <person name="Alcaide M."/>
            <person name="Messina E."/>
            <person name="Richter M."/>
            <person name="Bargiela R."/>
            <person name="Peplies J."/>
            <person name="Huws S.A."/>
            <person name="Newbold C.J."/>
            <person name="Golyshin P.N."/>
            <person name="Simon M.A."/>
            <person name="Lopez G."/>
            <person name="Yakimov M.M."/>
            <person name="Ferrer M."/>
        </authorList>
    </citation>
    <scope>NUCLEOTIDE SEQUENCE</scope>
</reference>
<dbReference type="InterPro" id="IPR020097">
    <property type="entry name" value="PsdUridine_synth_TruA_a/b_dom"/>
</dbReference>
<evidence type="ECO:0000256" key="1">
    <source>
        <dbReference type="ARBA" id="ARBA00009375"/>
    </source>
</evidence>
<comment type="similarity">
    <text evidence="1">Belongs to the tRNA pseudouridine synthase TruA family.</text>
</comment>
<keyword evidence="2" id="KW-0819">tRNA processing</keyword>
<sequence length="282" mass="32266">MFPFAFAFPWGGSICLNAGLRAEIARYTLQIRISMRYFIFLSFDGTAYHGWQVQPNAVSVQQKLNEALSTLLRQSVEVTGAGRTDAGVHAHCMVAHFDTAEAVDGAWLTHKLNRLLPADISVSHIRQVRDEAHARFDAKARTYHYWVYTQKNPFRRQYATRITYPLDFEKMNEAAQYLLQVKDFTSFSKLHTDAKTNFCKVTKAEWTQVEPDLWRFEITADRFLRNMVRAVVGTLVEVGRGKLSLEEFQQVIARKDRCAAGDSMPGNALSLVRVVYDEELFV</sequence>
<dbReference type="PANTHER" id="PTHR11142">
    <property type="entry name" value="PSEUDOURIDYLATE SYNTHASE"/>
    <property type="match status" value="1"/>
</dbReference>
<dbReference type="Gene3D" id="3.30.70.580">
    <property type="entry name" value="Pseudouridine synthase I, catalytic domain, N-terminal subdomain"/>
    <property type="match status" value="1"/>
</dbReference>
<dbReference type="Gene3D" id="3.30.70.660">
    <property type="entry name" value="Pseudouridine synthase I, catalytic domain, C-terminal subdomain"/>
    <property type="match status" value="1"/>
</dbReference>
<evidence type="ECO:0000256" key="2">
    <source>
        <dbReference type="ARBA" id="ARBA00022694"/>
    </source>
</evidence>
<dbReference type="GO" id="GO:0009982">
    <property type="term" value="F:pseudouridine synthase activity"/>
    <property type="evidence" value="ECO:0007669"/>
    <property type="project" value="InterPro"/>
</dbReference>
<dbReference type="Pfam" id="PF01416">
    <property type="entry name" value="PseudoU_synth_1"/>
    <property type="match status" value="2"/>
</dbReference>
<dbReference type="PANTHER" id="PTHR11142:SF0">
    <property type="entry name" value="TRNA PSEUDOURIDINE SYNTHASE-LIKE 1"/>
    <property type="match status" value="1"/>
</dbReference>
<dbReference type="InterPro" id="IPR020095">
    <property type="entry name" value="PsdUridine_synth_TruA_C"/>
</dbReference>
<dbReference type="GO" id="GO:0003723">
    <property type="term" value="F:RNA binding"/>
    <property type="evidence" value="ECO:0007669"/>
    <property type="project" value="InterPro"/>
</dbReference>
<evidence type="ECO:0000313" key="5">
    <source>
        <dbReference type="EMBL" id="EJW89429.1"/>
    </source>
</evidence>
<dbReference type="InterPro" id="IPR020103">
    <property type="entry name" value="PsdUridine_synth_cat_dom_sf"/>
</dbReference>
<dbReference type="FunFam" id="3.30.70.580:FF:000001">
    <property type="entry name" value="tRNA pseudouridine synthase A"/>
    <property type="match status" value="1"/>
</dbReference>
<feature type="domain" description="Pseudouridine synthase I TruA alpha/beta" evidence="4">
    <location>
        <begin position="42"/>
        <end position="137"/>
    </location>
</feature>
<evidence type="ECO:0000256" key="3">
    <source>
        <dbReference type="ARBA" id="ARBA00023235"/>
    </source>
</evidence>
<accession>J9FPW4</accession>
<dbReference type="EMBL" id="AMCI01009482">
    <property type="protein sequence ID" value="EJW89429.1"/>
    <property type="molecule type" value="Genomic_DNA"/>
</dbReference>
<organism evidence="5">
    <name type="scientific">gut metagenome</name>
    <dbReference type="NCBI Taxonomy" id="749906"/>
    <lineage>
        <taxon>unclassified sequences</taxon>
        <taxon>metagenomes</taxon>
        <taxon>organismal metagenomes</taxon>
    </lineage>
</organism>
<feature type="domain" description="Pseudouridine synthase I TruA alpha/beta" evidence="4">
    <location>
        <begin position="174"/>
        <end position="277"/>
    </location>
</feature>
<dbReference type="HAMAP" id="MF_00171">
    <property type="entry name" value="TruA"/>
    <property type="match status" value="1"/>
</dbReference>
<dbReference type="PIRSF" id="PIRSF001430">
    <property type="entry name" value="tRNA_psdUrid_synth"/>
    <property type="match status" value="1"/>
</dbReference>
<dbReference type="SUPFAM" id="SSF55120">
    <property type="entry name" value="Pseudouridine synthase"/>
    <property type="match status" value="1"/>
</dbReference>
<dbReference type="InterPro" id="IPR001406">
    <property type="entry name" value="PsdUridine_synth_TruA"/>
</dbReference>
<evidence type="ECO:0000259" key="4">
    <source>
        <dbReference type="Pfam" id="PF01416"/>
    </source>
</evidence>